<dbReference type="PANTHER" id="PTHR31472">
    <property type="entry name" value="OS05G0244600 PROTEIN"/>
    <property type="match status" value="1"/>
</dbReference>
<dbReference type="EMBL" id="NBIV01000001">
    <property type="protein sequence ID" value="PXF50083.1"/>
    <property type="molecule type" value="Genomic_DNA"/>
</dbReference>
<dbReference type="STRING" id="448386.A0A2V3J710"/>
<name>A0A2V3J710_9FLOR</name>
<sequence>MTTPRHKLPVYLKLNQMAPNTHGHNIVVQVVNKKTTVDKTDANGRRVRQQQVLVADDTGAMYLNAHNVICDKLTEGKVVELHDVRVKLFNNCMRLTMDKWASVNETFKAIPQKVQTDPNFSHVVYQQLCKSHS</sequence>
<evidence type="ECO:0000313" key="2">
    <source>
        <dbReference type="EMBL" id="PXF50083.1"/>
    </source>
</evidence>
<feature type="domain" description="Single-stranded DNA binding protein Ssb-like OB fold" evidence="1">
    <location>
        <begin position="18"/>
        <end position="104"/>
    </location>
</feature>
<gene>
    <name evidence="2" type="ORF">BWQ96_00243</name>
</gene>
<dbReference type="Pfam" id="PF21473">
    <property type="entry name" value="OB_Ssb-like"/>
    <property type="match status" value="1"/>
</dbReference>
<dbReference type="OrthoDB" id="2274046at2759"/>
<dbReference type="PANTHER" id="PTHR31472:SF5">
    <property type="entry name" value="OS05G0244600 PROTEIN"/>
    <property type="match status" value="1"/>
</dbReference>
<keyword evidence="3" id="KW-1185">Reference proteome</keyword>
<reference evidence="2 3" key="1">
    <citation type="journal article" date="2018" name="Mol. Biol. Evol.">
        <title>Analysis of the draft genome of the red seaweed Gracilariopsis chorda provides insights into genome size evolution in Rhodophyta.</title>
        <authorList>
            <person name="Lee J."/>
            <person name="Yang E.C."/>
            <person name="Graf L."/>
            <person name="Yang J.H."/>
            <person name="Qiu H."/>
            <person name="Zel Zion U."/>
            <person name="Chan C.X."/>
            <person name="Stephens T.G."/>
            <person name="Weber A.P.M."/>
            <person name="Boo G.H."/>
            <person name="Boo S.M."/>
            <person name="Kim K.M."/>
            <person name="Shin Y."/>
            <person name="Jung M."/>
            <person name="Lee S.J."/>
            <person name="Yim H.S."/>
            <person name="Lee J.H."/>
            <person name="Bhattacharya D."/>
            <person name="Yoon H.S."/>
        </authorList>
    </citation>
    <scope>NUCLEOTIDE SEQUENCE [LARGE SCALE GENOMIC DNA]</scope>
    <source>
        <strain evidence="2 3">SKKU-2015</strain>
        <tissue evidence="2">Whole body</tissue>
    </source>
</reference>
<evidence type="ECO:0000313" key="3">
    <source>
        <dbReference type="Proteomes" id="UP000247409"/>
    </source>
</evidence>
<dbReference type="AlphaFoldDB" id="A0A2V3J710"/>
<dbReference type="SUPFAM" id="SSF50249">
    <property type="entry name" value="Nucleic acid-binding proteins"/>
    <property type="match status" value="1"/>
</dbReference>
<protein>
    <recommendedName>
        <fullName evidence="1">Single-stranded DNA binding protein Ssb-like OB fold domain-containing protein</fullName>
    </recommendedName>
</protein>
<dbReference type="InterPro" id="IPR048970">
    <property type="entry name" value="OB_Ssb-like"/>
</dbReference>
<proteinExistence type="predicted"/>
<dbReference type="Gene3D" id="2.40.50.140">
    <property type="entry name" value="Nucleic acid-binding proteins"/>
    <property type="match status" value="1"/>
</dbReference>
<organism evidence="2 3">
    <name type="scientific">Gracilariopsis chorda</name>
    <dbReference type="NCBI Taxonomy" id="448386"/>
    <lineage>
        <taxon>Eukaryota</taxon>
        <taxon>Rhodophyta</taxon>
        <taxon>Florideophyceae</taxon>
        <taxon>Rhodymeniophycidae</taxon>
        <taxon>Gracilariales</taxon>
        <taxon>Gracilariaceae</taxon>
        <taxon>Gracilariopsis</taxon>
    </lineage>
</organism>
<dbReference type="Proteomes" id="UP000247409">
    <property type="component" value="Unassembled WGS sequence"/>
</dbReference>
<comment type="caution">
    <text evidence="2">The sequence shown here is derived from an EMBL/GenBank/DDBJ whole genome shotgun (WGS) entry which is preliminary data.</text>
</comment>
<dbReference type="InterPro" id="IPR012340">
    <property type="entry name" value="NA-bd_OB-fold"/>
</dbReference>
<evidence type="ECO:0000259" key="1">
    <source>
        <dbReference type="Pfam" id="PF21473"/>
    </source>
</evidence>
<accession>A0A2V3J710</accession>